<dbReference type="EMBL" id="CAJNOJ010000265">
    <property type="protein sequence ID" value="CAF1351741.1"/>
    <property type="molecule type" value="Genomic_DNA"/>
</dbReference>
<name>A0A815HH50_ADIRI</name>
<evidence type="ECO:0000313" key="5">
    <source>
        <dbReference type="Proteomes" id="UP000663828"/>
    </source>
</evidence>
<evidence type="ECO:0000313" key="3">
    <source>
        <dbReference type="EMBL" id="CAF1081108.1"/>
    </source>
</evidence>
<proteinExistence type="predicted"/>
<organism evidence="4 6">
    <name type="scientific">Adineta ricciae</name>
    <name type="common">Rotifer</name>
    <dbReference type="NCBI Taxonomy" id="249248"/>
    <lineage>
        <taxon>Eukaryota</taxon>
        <taxon>Metazoa</taxon>
        <taxon>Spiralia</taxon>
        <taxon>Gnathifera</taxon>
        <taxon>Rotifera</taxon>
        <taxon>Eurotatoria</taxon>
        <taxon>Bdelloidea</taxon>
        <taxon>Adinetida</taxon>
        <taxon>Adinetidae</taxon>
        <taxon>Adineta</taxon>
    </lineage>
</organism>
<dbReference type="Proteomes" id="UP000663828">
    <property type="component" value="Unassembled WGS sequence"/>
</dbReference>
<keyword evidence="1" id="KW-1133">Transmembrane helix</keyword>
<evidence type="ECO:0000256" key="2">
    <source>
        <dbReference type="SAM" id="SignalP"/>
    </source>
</evidence>
<keyword evidence="1" id="KW-0812">Transmembrane</keyword>
<accession>A0A815HH50</accession>
<keyword evidence="1" id="KW-0472">Membrane</keyword>
<evidence type="ECO:0000256" key="1">
    <source>
        <dbReference type="SAM" id="Phobius"/>
    </source>
</evidence>
<feature type="chain" id="PRO_5036411679" evidence="2">
    <location>
        <begin position="21"/>
        <end position="288"/>
    </location>
</feature>
<feature type="signal peptide" evidence="2">
    <location>
        <begin position="1"/>
        <end position="20"/>
    </location>
</feature>
<evidence type="ECO:0000313" key="4">
    <source>
        <dbReference type="EMBL" id="CAF1351741.1"/>
    </source>
</evidence>
<sequence>MLRALLLHVSLAFFYQSTSALEHLPIQYTFSNISIALMECRNQSSLFPTSNACNILLTNSFYQGLGSCVALCLNQRDIPDNAMQFDFILRLFNETFSFYSRSCFTCTSSSSRNSPFVTDWIHWQLFAINETIRMNARFNDRILLHSKDYQIYGSSYNNTTQLCTNYFDGNITSSMTSADSYDSGTTSCSRFDHRHANVTDKISLLMKQLIDFYEPNQYSTNTQDDTTQTTVFTMKSQHKSSGPKILKIVGIVMSAILSIILFLLLIVCLVHRNNYRQGYQSAETSATL</sequence>
<keyword evidence="2" id="KW-0732">Signal</keyword>
<keyword evidence="5" id="KW-1185">Reference proteome</keyword>
<feature type="transmembrane region" description="Helical" evidence="1">
    <location>
        <begin position="245"/>
        <end position="270"/>
    </location>
</feature>
<evidence type="ECO:0000313" key="6">
    <source>
        <dbReference type="Proteomes" id="UP000663852"/>
    </source>
</evidence>
<dbReference type="EMBL" id="CAJNOR010001127">
    <property type="protein sequence ID" value="CAF1081108.1"/>
    <property type="molecule type" value="Genomic_DNA"/>
</dbReference>
<dbReference type="AlphaFoldDB" id="A0A815HH50"/>
<protein>
    <submittedName>
        <fullName evidence="4">Uncharacterized protein</fullName>
    </submittedName>
</protein>
<gene>
    <name evidence="4" type="ORF">EDS130_LOCUS33318</name>
    <name evidence="3" type="ORF">XAT740_LOCUS17326</name>
</gene>
<comment type="caution">
    <text evidence="4">The sequence shown here is derived from an EMBL/GenBank/DDBJ whole genome shotgun (WGS) entry which is preliminary data.</text>
</comment>
<reference evidence="4" key="1">
    <citation type="submission" date="2021-02" db="EMBL/GenBank/DDBJ databases">
        <authorList>
            <person name="Nowell W R."/>
        </authorList>
    </citation>
    <scope>NUCLEOTIDE SEQUENCE</scope>
</reference>
<dbReference type="Proteomes" id="UP000663852">
    <property type="component" value="Unassembled WGS sequence"/>
</dbReference>
<dbReference type="OrthoDB" id="10517153at2759"/>